<keyword evidence="4" id="KW-1185">Reference proteome</keyword>
<dbReference type="Proteomes" id="UP000502998">
    <property type="component" value="Chromosome"/>
</dbReference>
<keyword evidence="2" id="KW-0479">Metal-binding</keyword>
<dbReference type="InterPro" id="IPR036424">
    <property type="entry name" value="UPP_synth-like_sf"/>
</dbReference>
<dbReference type="GO" id="GO:0000287">
    <property type="term" value="F:magnesium ion binding"/>
    <property type="evidence" value="ECO:0007669"/>
    <property type="project" value="UniProtKB-UniRule"/>
</dbReference>
<dbReference type="HAMAP" id="MF_01139">
    <property type="entry name" value="ISPT"/>
    <property type="match status" value="1"/>
</dbReference>
<evidence type="ECO:0000313" key="4">
    <source>
        <dbReference type="Proteomes" id="UP000502998"/>
    </source>
</evidence>
<dbReference type="GO" id="GO:0016094">
    <property type="term" value="P:polyprenol biosynthetic process"/>
    <property type="evidence" value="ECO:0007669"/>
    <property type="project" value="TreeGrafter"/>
</dbReference>
<dbReference type="PROSITE" id="PS01066">
    <property type="entry name" value="UPP_SYNTHASE"/>
    <property type="match status" value="1"/>
</dbReference>
<evidence type="ECO:0000313" key="3">
    <source>
        <dbReference type="EMBL" id="BCA85546.1"/>
    </source>
</evidence>
<feature type="binding site" evidence="2">
    <location>
        <position position="40"/>
    </location>
    <ligand>
        <name>substrate</name>
    </ligand>
</feature>
<feature type="binding site" evidence="2">
    <location>
        <begin position="36"/>
        <end position="39"/>
    </location>
    <ligand>
        <name>substrate</name>
    </ligand>
</feature>
<evidence type="ECO:0000256" key="1">
    <source>
        <dbReference type="ARBA" id="ARBA00022679"/>
    </source>
</evidence>
<protein>
    <recommendedName>
        <fullName evidence="2">Isoprenyl transferase</fullName>
        <ecNumber evidence="2">2.5.1.-</ecNumber>
    </recommendedName>
</protein>
<dbReference type="InterPro" id="IPR001441">
    <property type="entry name" value="UPP_synth-like"/>
</dbReference>
<dbReference type="GO" id="GO:0005829">
    <property type="term" value="C:cytosol"/>
    <property type="evidence" value="ECO:0007669"/>
    <property type="project" value="TreeGrafter"/>
</dbReference>
<dbReference type="Gene3D" id="3.40.1180.10">
    <property type="entry name" value="Decaprenyl diphosphate synthase-like"/>
    <property type="match status" value="1"/>
</dbReference>
<dbReference type="GO" id="GO:0008834">
    <property type="term" value="F:ditrans,polycis-undecaprenyl-diphosphate synthase [(2E,6E)-farnesyl-diphosphate specific] activity"/>
    <property type="evidence" value="ECO:0007669"/>
    <property type="project" value="TreeGrafter"/>
</dbReference>
<dbReference type="NCBIfam" id="TIGR00055">
    <property type="entry name" value="uppS"/>
    <property type="match status" value="1"/>
</dbReference>
<feature type="binding site" evidence="2">
    <location>
        <position position="207"/>
    </location>
    <ligand>
        <name>substrate</name>
    </ligand>
</feature>
<keyword evidence="1 2" id="KW-0808">Transferase</keyword>
<keyword evidence="2" id="KW-0460">Magnesium</keyword>
<feature type="active site" evidence="2">
    <location>
        <position position="35"/>
    </location>
</feature>
<dbReference type="GO" id="GO:0030145">
    <property type="term" value="F:manganese ion binding"/>
    <property type="evidence" value="ECO:0007669"/>
    <property type="project" value="TreeGrafter"/>
</dbReference>
<feature type="binding site" evidence="2">
    <location>
        <position position="48"/>
    </location>
    <ligand>
        <name>substrate</name>
    </ligand>
</feature>
<dbReference type="Pfam" id="PF01255">
    <property type="entry name" value="Prenyltransf"/>
    <property type="match status" value="1"/>
</dbReference>
<dbReference type="InterPro" id="IPR018520">
    <property type="entry name" value="UPP_synth-like_CS"/>
</dbReference>
<dbReference type="FunFam" id="3.40.1180.10:FF:000001">
    <property type="entry name" value="(2E,6E)-farnesyl-diphosphate-specific ditrans,polycis-undecaprenyl-diphosphate synthase"/>
    <property type="match status" value="1"/>
</dbReference>
<dbReference type="NCBIfam" id="NF011405">
    <property type="entry name" value="PRK14830.1"/>
    <property type="match status" value="1"/>
</dbReference>
<sequence>MWRFFPQKNKYVQEEAEFTFDSNRAIPKHIAIIMDGNGRWAQNRRLPRVAGHKEGMETVKTITKHASRLGVKVLTLYAFSTENWKRPEEEVSFLMQLPVDFFDKFVPELIKENVKVNVMGYTEFLPAHTQDAVTRAIEQTKDNTGMVLNFALNYGSRAEIVTAVKDIYAELKKKDASEEEITETLISDHLMTGFLPIELRDPELLIRTSGEERISNFLLWQIAYSELFFTDALWPDFNGELLEMAIAAFQNRDRRFGGLKK</sequence>
<name>A0A679IJW8_9ENTE</name>
<dbReference type="PANTHER" id="PTHR10291">
    <property type="entry name" value="DEHYDRODOLICHYL DIPHOSPHATE SYNTHASE FAMILY MEMBER"/>
    <property type="match status" value="1"/>
</dbReference>
<dbReference type="SUPFAM" id="SSF64005">
    <property type="entry name" value="Undecaprenyl diphosphate synthase"/>
    <property type="match status" value="1"/>
</dbReference>
<dbReference type="PANTHER" id="PTHR10291:SF0">
    <property type="entry name" value="DEHYDRODOLICHYL DIPHOSPHATE SYNTHASE 2"/>
    <property type="match status" value="1"/>
</dbReference>
<dbReference type="EMBL" id="AP022822">
    <property type="protein sequence ID" value="BCA85546.1"/>
    <property type="molecule type" value="Genomic_DNA"/>
</dbReference>
<feature type="binding site" evidence="2">
    <location>
        <position position="35"/>
    </location>
    <ligand>
        <name>Mg(2+)</name>
        <dbReference type="ChEBI" id="CHEBI:18420"/>
    </ligand>
</feature>
<feature type="binding site" evidence="2">
    <location>
        <position position="84"/>
    </location>
    <ligand>
        <name>substrate</name>
    </ligand>
</feature>
<dbReference type="CDD" id="cd00475">
    <property type="entry name" value="Cis_IPPS"/>
    <property type="match status" value="1"/>
</dbReference>
<reference evidence="3 4" key="1">
    <citation type="submission" date="2020-02" db="EMBL/GenBank/DDBJ databases">
        <title>Characterization of vanA genotype vancomycin-resistant Enterococcus saigonensis VE80.</title>
        <authorList>
            <person name="Harada T."/>
            <person name="Motooka D."/>
            <person name="Nakamura S."/>
            <person name="Yamamoto Y."/>
            <person name="Kawahara R."/>
            <person name="Kawatsu K."/>
        </authorList>
    </citation>
    <scope>NUCLEOTIDE SEQUENCE [LARGE SCALE GENOMIC DNA]</scope>
    <source>
        <strain evidence="3 4">VE80</strain>
    </source>
</reference>
<comment type="subunit">
    <text evidence="2">Homodimer.</text>
</comment>
<feature type="binding site" evidence="2">
    <location>
        <begin position="213"/>
        <end position="215"/>
    </location>
    <ligand>
        <name>substrate</name>
    </ligand>
</feature>
<feature type="binding site" evidence="2">
    <location>
        <position position="52"/>
    </location>
    <ligand>
        <name>substrate</name>
    </ligand>
</feature>
<organism evidence="3 4">
    <name type="scientific">Enterococcus saigonensis</name>
    <dbReference type="NCBI Taxonomy" id="1805431"/>
    <lineage>
        <taxon>Bacteria</taxon>
        <taxon>Bacillati</taxon>
        <taxon>Bacillota</taxon>
        <taxon>Bacilli</taxon>
        <taxon>Lactobacillales</taxon>
        <taxon>Enterococcaceae</taxon>
        <taxon>Enterococcus</taxon>
    </lineage>
</organism>
<comment type="function">
    <text evidence="2">Catalyzes the condensation of isopentenyl diphosphate (IPP) with allylic pyrophosphates generating different type of terpenoids.</text>
</comment>
<evidence type="ECO:0000256" key="2">
    <source>
        <dbReference type="HAMAP-Rule" id="MF_01139"/>
    </source>
</evidence>
<gene>
    <name evidence="3" type="primary">uppS</name>
    <name evidence="3" type="ORF">EsVE80_10690</name>
</gene>
<comment type="cofactor">
    <cofactor evidence="2">
        <name>Mg(2+)</name>
        <dbReference type="ChEBI" id="CHEBI:18420"/>
    </cofactor>
    <text evidence="2">Binds 2 magnesium ions per subunit.</text>
</comment>
<feature type="active site" description="Proton acceptor" evidence="2">
    <location>
        <position position="83"/>
    </location>
</feature>
<accession>A0A679IJW8</accession>
<proteinExistence type="inferred from homology"/>
<feature type="binding site" evidence="2">
    <location>
        <position position="86"/>
    </location>
    <ligand>
        <name>substrate</name>
    </ligand>
</feature>
<dbReference type="KEGG" id="esg:EsVE80_10690"/>
<dbReference type="AlphaFoldDB" id="A0A679IJW8"/>
<dbReference type="EC" id="2.5.1.-" evidence="2"/>
<feature type="binding site" evidence="2">
    <location>
        <begin position="80"/>
        <end position="82"/>
    </location>
    <ligand>
        <name>substrate</name>
    </ligand>
</feature>
<feature type="binding site" evidence="2">
    <location>
        <position position="226"/>
    </location>
    <ligand>
        <name>Mg(2+)</name>
        <dbReference type="ChEBI" id="CHEBI:18420"/>
    </ligand>
</feature>
<dbReference type="RefSeq" id="WP_173102813.1">
    <property type="nucleotide sequence ID" value="NZ_AP022822.1"/>
</dbReference>
<comment type="similarity">
    <text evidence="2">Belongs to the UPP synthase family.</text>
</comment>